<dbReference type="AlphaFoldDB" id="A0AA36FAB4"/>
<dbReference type="EMBL" id="OX597824">
    <property type="protein sequence ID" value="CAI9730024.1"/>
    <property type="molecule type" value="Genomic_DNA"/>
</dbReference>
<feature type="compositionally biased region" description="Polar residues" evidence="1">
    <location>
        <begin position="39"/>
        <end position="53"/>
    </location>
</feature>
<proteinExistence type="predicted"/>
<organism evidence="2 3">
    <name type="scientific">Octopus vulgaris</name>
    <name type="common">Common octopus</name>
    <dbReference type="NCBI Taxonomy" id="6645"/>
    <lineage>
        <taxon>Eukaryota</taxon>
        <taxon>Metazoa</taxon>
        <taxon>Spiralia</taxon>
        <taxon>Lophotrochozoa</taxon>
        <taxon>Mollusca</taxon>
        <taxon>Cephalopoda</taxon>
        <taxon>Coleoidea</taxon>
        <taxon>Octopodiformes</taxon>
        <taxon>Octopoda</taxon>
        <taxon>Incirrata</taxon>
        <taxon>Octopodidae</taxon>
        <taxon>Octopus</taxon>
    </lineage>
</organism>
<reference evidence="2" key="1">
    <citation type="submission" date="2023-08" db="EMBL/GenBank/DDBJ databases">
        <authorList>
            <person name="Alioto T."/>
            <person name="Alioto T."/>
            <person name="Gomez Garrido J."/>
        </authorList>
    </citation>
    <scope>NUCLEOTIDE SEQUENCE</scope>
</reference>
<sequence>MGIVCKFHEISPYFKADSSFDRKHDKVRRKLKVAKVESELQTPASSDSNEGANSRSKKKRSSASAAIHRN</sequence>
<evidence type="ECO:0000256" key="1">
    <source>
        <dbReference type="SAM" id="MobiDB-lite"/>
    </source>
</evidence>
<name>A0AA36FAB4_OCTVU</name>
<keyword evidence="3" id="KW-1185">Reference proteome</keyword>
<evidence type="ECO:0000313" key="3">
    <source>
        <dbReference type="Proteomes" id="UP001162480"/>
    </source>
</evidence>
<gene>
    <name evidence="2" type="ORF">OCTVUL_1B028906</name>
</gene>
<evidence type="ECO:0000313" key="2">
    <source>
        <dbReference type="EMBL" id="CAI9730024.1"/>
    </source>
</evidence>
<accession>A0AA36FAB4</accession>
<feature type="region of interest" description="Disordered" evidence="1">
    <location>
        <begin position="35"/>
        <end position="70"/>
    </location>
</feature>
<dbReference type="Proteomes" id="UP001162480">
    <property type="component" value="Chromosome 11"/>
</dbReference>
<protein>
    <submittedName>
        <fullName evidence="2">Uncharacterized protein</fullName>
    </submittedName>
</protein>